<feature type="transmembrane region" description="Helical" evidence="8">
    <location>
        <begin position="373"/>
        <end position="396"/>
    </location>
</feature>
<evidence type="ECO:0000256" key="4">
    <source>
        <dbReference type="ARBA" id="ARBA00022475"/>
    </source>
</evidence>
<comment type="subcellular location">
    <subcellularLocation>
        <location evidence="8">Cell inner membrane</location>
        <topology evidence="8">Multi-pass membrane protein</topology>
    </subcellularLocation>
    <subcellularLocation>
        <location evidence="1">Cell membrane</location>
        <topology evidence="1">Multi-pass membrane protein</topology>
    </subcellularLocation>
</comment>
<keyword evidence="5 8" id="KW-0812">Transmembrane</keyword>
<keyword evidence="4" id="KW-1003">Cell membrane</keyword>
<name>A0A2T7G9F9_9RHOB</name>
<dbReference type="InterPro" id="IPR003804">
    <property type="entry name" value="Lactate_perm"/>
</dbReference>
<evidence type="ECO:0000256" key="6">
    <source>
        <dbReference type="ARBA" id="ARBA00022989"/>
    </source>
</evidence>
<dbReference type="GO" id="GO:0015129">
    <property type="term" value="F:lactate transmembrane transporter activity"/>
    <property type="evidence" value="ECO:0007669"/>
    <property type="project" value="UniProtKB-UniRule"/>
</dbReference>
<dbReference type="PANTHER" id="PTHR30003">
    <property type="entry name" value="L-LACTATE PERMEASE"/>
    <property type="match status" value="1"/>
</dbReference>
<evidence type="ECO:0000313" key="10">
    <source>
        <dbReference type="Proteomes" id="UP000244446"/>
    </source>
</evidence>
<dbReference type="Proteomes" id="UP000244446">
    <property type="component" value="Unassembled WGS sequence"/>
</dbReference>
<feature type="transmembrane region" description="Helical" evidence="8">
    <location>
        <begin position="408"/>
        <end position="429"/>
    </location>
</feature>
<reference evidence="9 10" key="1">
    <citation type="submission" date="2018-04" db="EMBL/GenBank/DDBJ databases">
        <title>Pelagivirga bohaiensis gen. nov., sp. nov., a bacterium isolated from the Bohai Sea.</title>
        <authorList>
            <person name="Ji X."/>
        </authorList>
    </citation>
    <scope>NUCLEOTIDE SEQUENCE [LARGE SCALE GENOMIC DNA]</scope>
    <source>
        <strain evidence="9 10">BH-SD19</strain>
    </source>
</reference>
<evidence type="ECO:0000313" key="9">
    <source>
        <dbReference type="EMBL" id="PVA11036.1"/>
    </source>
</evidence>
<feature type="transmembrane region" description="Helical" evidence="8">
    <location>
        <begin position="269"/>
        <end position="290"/>
    </location>
</feature>
<dbReference type="EMBL" id="QCYH01000002">
    <property type="protein sequence ID" value="PVA11036.1"/>
    <property type="molecule type" value="Genomic_DNA"/>
</dbReference>
<dbReference type="PANTHER" id="PTHR30003:SF0">
    <property type="entry name" value="GLYCOLATE PERMEASE GLCA-RELATED"/>
    <property type="match status" value="1"/>
</dbReference>
<protein>
    <recommendedName>
        <fullName evidence="8">L-lactate permease</fullName>
    </recommendedName>
</protein>
<evidence type="ECO:0000256" key="5">
    <source>
        <dbReference type="ARBA" id="ARBA00022692"/>
    </source>
</evidence>
<feature type="transmembrane region" description="Helical" evidence="8">
    <location>
        <begin position="229"/>
        <end position="248"/>
    </location>
</feature>
<comment type="function">
    <text evidence="8">Uptake of L-lactate across the membrane. Can also transport D-lactate and glycolate.</text>
</comment>
<keyword evidence="8" id="KW-0997">Cell inner membrane</keyword>
<gene>
    <name evidence="9" type="ORF">DC366_04470</name>
</gene>
<dbReference type="OrthoDB" id="7246087at2"/>
<dbReference type="RefSeq" id="WP_108691010.1">
    <property type="nucleotide sequence ID" value="NZ_QCYH01000002.1"/>
</dbReference>
<evidence type="ECO:0000256" key="8">
    <source>
        <dbReference type="RuleBase" id="RU365092"/>
    </source>
</evidence>
<comment type="similarity">
    <text evidence="2 8">Belongs to the lactate permease family.</text>
</comment>
<dbReference type="AlphaFoldDB" id="A0A2T7G9F9"/>
<feature type="transmembrane region" description="Helical" evidence="8">
    <location>
        <begin position="178"/>
        <end position="199"/>
    </location>
</feature>
<feature type="transmembrane region" description="Helical" evidence="8">
    <location>
        <begin position="296"/>
        <end position="314"/>
    </location>
</feature>
<feature type="transmembrane region" description="Helical" evidence="8">
    <location>
        <begin position="206"/>
        <end position="223"/>
    </location>
</feature>
<dbReference type="GO" id="GO:0005886">
    <property type="term" value="C:plasma membrane"/>
    <property type="evidence" value="ECO:0007669"/>
    <property type="project" value="UniProtKB-SubCell"/>
</dbReference>
<evidence type="ECO:0000256" key="2">
    <source>
        <dbReference type="ARBA" id="ARBA00010100"/>
    </source>
</evidence>
<keyword evidence="7 8" id="KW-0472">Membrane</keyword>
<keyword evidence="3 8" id="KW-0813">Transport</keyword>
<keyword evidence="6 8" id="KW-1133">Transmembrane helix</keyword>
<feature type="transmembrane region" description="Helical" evidence="8">
    <location>
        <begin position="115"/>
        <end position="134"/>
    </location>
</feature>
<accession>A0A2T7G9F9</accession>
<organism evidence="9 10">
    <name type="scientific">Pelagivirga sediminicola</name>
    <dbReference type="NCBI Taxonomy" id="2170575"/>
    <lineage>
        <taxon>Bacteria</taxon>
        <taxon>Pseudomonadati</taxon>
        <taxon>Pseudomonadota</taxon>
        <taxon>Alphaproteobacteria</taxon>
        <taxon>Rhodobacterales</taxon>
        <taxon>Paracoccaceae</taxon>
        <taxon>Pelagivirga</taxon>
    </lineage>
</organism>
<evidence type="ECO:0000256" key="3">
    <source>
        <dbReference type="ARBA" id="ARBA00022448"/>
    </source>
</evidence>
<feature type="transmembrane region" description="Helical" evidence="8">
    <location>
        <begin position="459"/>
        <end position="482"/>
    </location>
</feature>
<dbReference type="GO" id="GO:0015295">
    <property type="term" value="F:solute:proton symporter activity"/>
    <property type="evidence" value="ECO:0007669"/>
    <property type="project" value="TreeGrafter"/>
</dbReference>
<proteinExistence type="inferred from homology"/>
<feature type="transmembrane region" description="Helical" evidence="8">
    <location>
        <begin position="335"/>
        <end position="353"/>
    </location>
</feature>
<comment type="caution">
    <text evidence="9">The sequence shown here is derived from an EMBL/GenBank/DDBJ whole genome shotgun (WGS) entry which is preliminary data.</text>
</comment>
<keyword evidence="10" id="KW-1185">Reference proteome</keyword>
<evidence type="ECO:0000256" key="1">
    <source>
        <dbReference type="ARBA" id="ARBA00004651"/>
    </source>
</evidence>
<evidence type="ECO:0000256" key="7">
    <source>
        <dbReference type="ARBA" id="ARBA00023136"/>
    </source>
</evidence>
<feature type="transmembrane region" description="Helical" evidence="8">
    <location>
        <begin position="141"/>
        <end position="166"/>
    </location>
</feature>
<feature type="transmembrane region" description="Helical" evidence="8">
    <location>
        <begin position="50"/>
        <end position="74"/>
    </location>
</feature>
<sequence length="483" mass="49136">MSAVLAALPIVIALALLLLQAGPVRGALAGVVSAFAIAMLAFPAPLPRLLAAQIDMAPVALEVALILLGGLILSNLMSASGAQERLGHWVIAACRNQIRAVLLVVLGVIPFAESVTGFGIGVVVGIPLLVQIGLSGRRAAVVGLLGLVTVPWGALAPGTLVASRLAGVDFQGLGVASAWLSGPVFLVAGAGAVIVAFGWRMALRSAPDLFFAVILLWLGVWGSNTLIGTPLAGVLGSLFTIAILLLRARFSGPGQRTNKGRLLQESAPYLILVAGLLAAKALSLVVSPAFLPALEILGSPATWLFLASATIPMVQKLPANRARTLTTASAKQWHPIALTTVLFLILGVILAASGMSEALANAGARAGYLYPAIAPWIGALGGFLTGSNTGASAMFAASQAQAAQVVGYPVPTLVALHNVGASLAMMAAIPKVMMSTRLAEDATGQATDPVRQRISTSAVFVPVAVINVAILAILSVLALLLAP</sequence>
<dbReference type="Pfam" id="PF02652">
    <property type="entry name" value="Lactate_perm"/>
    <property type="match status" value="2"/>
</dbReference>